<dbReference type="Proteomes" id="UP001231649">
    <property type="component" value="Chromosome 19"/>
</dbReference>
<gene>
    <name evidence="1" type="ORF">PYW08_006186</name>
</gene>
<name>A0ACC2QP19_9NEOP</name>
<protein>
    <submittedName>
        <fullName evidence="1">Uncharacterized protein</fullName>
    </submittedName>
</protein>
<proteinExistence type="predicted"/>
<evidence type="ECO:0000313" key="1">
    <source>
        <dbReference type="EMBL" id="KAJ8720721.1"/>
    </source>
</evidence>
<sequence>MCNKMISILFFCLILSILRVCVSDPGYECKLASNPKIFLVKDEMWNFFQEELNSKFFSLCERYYTVSTGSLKESRSYDNVIQFAVKDYYDGQPLQNFVYAGNISKIDNFVCQIEKDEGIPKCNEMANLVSKPLEKMDGGNIYDFVQKMDIIIYDPLYFDFEIKHRESCNAYYKNTKDLSTVLFCYKNDDGSSEKRVSIPPLTLLQVKSDECQQFLYEYKDRLLAVLAPEPVELPFEYQVPTIFYEAPYMSSETKSAFPNSMNLVPWRLLKHGFVKFIKEVGWQRVAIVTDDSEYSIDFENELTTLFSKEGLVYTVIRCEDAKCDMEKIVQELREIFANIVVANVEKNNAEKLLKHSFVWLVRQTTGKLNRKNSRAFSFSLHSTQYKECTDADDNILTGLNSIKQAYNTVNKDNIQKKEFYRLFAEKLEEITPRITEAVVNVYRSDKLISIMSVKESGAKIVSYNDPYGSGAVEADGTGHCLVTTYDFYHPCEDPLIMFFMFTLMMFVLTILLITCYFDKTAPLNDVRYQNFR</sequence>
<evidence type="ECO:0000313" key="2">
    <source>
        <dbReference type="Proteomes" id="UP001231649"/>
    </source>
</evidence>
<reference evidence="1" key="1">
    <citation type="submission" date="2023-03" db="EMBL/GenBank/DDBJ databases">
        <title>Chromosome-level genomes of two armyworms, Mythimna separata and Mythimna loreyi, provide insights into the biosynthesis and reception of sex pheromones.</title>
        <authorList>
            <person name="Zhao H."/>
        </authorList>
    </citation>
    <scope>NUCLEOTIDE SEQUENCE</scope>
    <source>
        <strain evidence="1">BeijingLab</strain>
    </source>
</reference>
<comment type="caution">
    <text evidence="1">The sequence shown here is derived from an EMBL/GenBank/DDBJ whole genome shotgun (WGS) entry which is preliminary data.</text>
</comment>
<keyword evidence="2" id="KW-1185">Reference proteome</keyword>
<organism evidence="1 2">
    <name type="scientific">Mythimna loreyi</name>
    <dbReference type="NCBI Taxonomy" id="667449"/>
    <lineage>
        <taxon>Eukaryota</taxon>
        <taxon>Metazoa</taxon>
        <taxon>Ecdysozoa</taxon>
        <taxon>Arthropoda</taxon>
        <taxon>Hexapoda</taxon>
        <taxon>Insecta</taxon>
        <taxon>Pterygota</taxon>
        <taxon>Neoptera</taxon>
        <taxon>Endopterygota</taxon>
        <taxon>Lepidoptera</taxon>
        <taxon>Glossata</taxon>
        <taxon>Ditrysia</taxon>
        <taxon>Noctuoidea</taxon>
        <taxon>Noctuidae</taxon>
        <taxon>Noctuinae</taxon>
        <taxon>Hadenini</taxon>
        <taxon>Mythimna</taxon>
    </lineage>
</organism>
<dbReference type="EMBL" id="CM056795">
    <property type="protein sequence ID" value="KAJ8720721.1"/>
    <property type="molecule type" value="Genomic_DNA"/>
</dbReference>
<accession>A0ACC2QP19</accession>